<evidence type="ECO:0000313" key="10">
    <source>
        <dbReference type="Proteomes" id="UP000243006"/>
    </source>
</evidence>
<evidence type="ECO:0000256" key="4">
    <source>
        <dbReference type="ARBA" id="ARBA00022723"/>
    </source>
</evidence>
<comment type="caution">
    <text evidence="9">The sequence shown here is derived from an EMBL/GenBank/DDBJ whole genome shotgun (WGS) entry which is preliminary data.</text>
</comment>
<proteinExistence type="predicted"/>
<name>A0A1Y3ED21_9BILA</name>
<dbReference type="AlphaFoldDB" id="A0A1Y3ED21"/>
<dbReference type="SUPFAM" id="SSF103365">
    <property type="entry name" value="Hypothetical protein PH1602"/>
    <property type="match status" value="1"/>
</dbReference>
<evidence type="ECO:0000256" key="8">
    <source>
        <dbReference type="ARBA" id="ARBA00047746"/>
    </source>
</evidence>
<dbReference type="Proteomes" id="UP000243006">
    <property type="component" value="Unassembled WGS sequence"/>
</dbReference>
<dbReference type="GO" id="GO:0072669">
    <property type="term" value="C:tRNA-splicing ligase complex"/>
    <property type="evidence" value="ECO:0007669"/>
    <property type="project" value="TreeGrafter"/>
</dbReference>
<dbReference type="EMBL" id="LVZM01016315">
    <property type="protein sequence ID" value="OUC42875.1"/>
    <property type="molecule type" value="Genomic_DNA"/>
</dbReference>
<keyword evidence="5" id="KW-0547">Nucleotide-binding</keyword>
<accession>A0A1Y3ED21</accession>
<comment type="cofactor">
    <cofactor evidence="1">
        <name>Mn(2+)</name>
        <dbReference type="ChEBI" id="CHEBI:29035"/>
    </cofactor>
</comment>
<dbReference type="PANTHER" id="PTHR11118">
    <property type="entry name" value="RNA-SPLICING LIGASE RTCB HOMOLOG"/>
    <property type="match status" value="1"/>
</dbReference>
<keyword evidence="4" id="KW-0479">Metal-binding</keyword>
<dbReference type="GO" id="GO:0005634">
    <property type="term" value="C:nucleus"/>
    <property type="evidence" value="ECO:0007669"/>
    <property type="project" value="TreeGrafter"/>
</dbReference>
<evidence type="ECO:0000256" key="1">
    <source>
        <dbReference type="ARBA" id="ARBA00001936"/>
    </source>
</evidence>
<dbReference type="InterPro" id="IPR036025">
    <property type="entry name" value="RtcB-like_sf"/>
</dbReference>
<dbReference type="GO" id="GO:0046872">
    <property type="term" value="F:metal ion binding"/>
    <property type="evidence" value="ECO:0007669"/>
    <property type="project" value="UniProtKB-KW"/>
</dbReference>
<sequence length="72" mass="8529">MSFRLHSGGGWLKRDFEECLEMGMDWTLREGYSWAEDKEHCEEYGRMLEADPAKVSTRAKKRGLPQVFRFQI</sequence>
<dbReference type="GO" id="GO:0006396">
    <property type="term" value="P:RNA processing"/>
    <property type="evidence" value="ECO:0007669"/>
    <property type="project" value="InterPro"/>
</dbReference>
<keyword evidence="6" id="KW-0342">GTP-binding</keyword>
<gene>
    <name evidence="9" type="ORF">D917_10179</name>
</gene>
<keyword evidence="7" id="KW-0464">Manganese</keyword>
<keyword evidence="3" id="KW-0436">Ligase</keyword>
<dbReference type="EC" id="6.5.1.8" evidence="2"/>
<evidence type="ECO:0000256" key="2">
    <source>
        <dbReference type="ARBA" id="ARBA00012726"/>
    </source>
</evidence>
<reference evidence="9 10" key="1">
    <citation type="submission" date="2015-04" db="EMBL/GenBank/DDBJ databases">
        <title>Draft genome of the roundworm Trichinella nativa.</title>
        <authorList>
            <person name="Mitreva M."/>
        </authorList>
    </citation>
    <scope>NUCLEOTIDE SEQUENCE [LARGE SCALE GENOMIC DNA]</scope>
    <source>
        <strain evidence="9 10">ISS45</strain>
    </source>
</reference>
<comment type="catalytic activity">
    <reaction evidence="8">
        <text>a 3'-end 3'-phospho-ribonucleotide-RNA + a 5'-end dephospho-ribonucleoside-RNA + GTP = a ribonucleotidyl-ribonucleotide-RNA + GMP + diphosphate</text>
        <dbReference type="Rhea" id="RHEA:68076"/>
        <dbReference type="Rhea" id="RHEA-COMP:10463"/>
        <dbReference type="Rhea" id="RHEA-COMP:13936"/>
        <dbReference type="Rhea" id="RHEA-COMP:17355"/>
        <dbReference type="ChEBI" id="CHEBI:33019"/>
        <dbReference type="ChEBI" id="CHEBI:37565"/>
        <dbReference type="ChEBI" id="CHEBI:58115"/>
        <dbReference type="ChEBI" id="CHEBI:83062"/>
        <dbReference type="ChEBI" id="CHEBI:138284"/>
        <dbReference type="ChEBI" id="CHEBI:173118"/>
        <dbReference type="EC" id="6.5.1.8"/>
    </reaction>
</comment>
<evidence type="ECO:0000256" key="5">
    <source>
        <dbReference type="ARBA" id="ARBA00022741"/>
    </source>
</evidence>
<dbReference type="InterPro" id="IPR001233">
    <property type="entry name" value="RtcB"/>
</dbReference>
<dbReference type="GO" id="GO:0005525">
    <property type="term" value="F:GTP binding"/>
    <property type="evidence" value="ECO:0007669"/>
    <property type="project" value="UniProtKB-KW"/>
</dbReference>
<dbReference type="Gene3D" id="3.90.1860.10">
    <property type="entry name" value="tRNA-splicing ligase RtcB"/>
    <property type="match status" value="1"/>
</dbReference>
<dbReference type="PANTHER" id="PTHR11118:SF1">
    <property type="entry name" value="RNA-SPLICING LIGASE RTCB HOMOLOG"/>
    <property type="match status" value="1"/>
</dbReference>
<evidence type="ECO:0000313" key="9">
    <source>
        <dbReference type="EMBL" id="OUC42875.1"/>
    </source>
</evidence>
<protein>
    <recommendedName>
        <fullName evidence="2">3'-phosphate/5'-hydroxy nucleic acid ligase</fullName>
        <ecNumber evidence="2">6.5.1.8</ecNumber>
    </recommendedName>
</protein>
<dbReference type="GO" id="GO:0003972">
    <property type="term" value="F:RNA ligase (ATP) activity"/>
    <property type="evidence" value="ECO:0007669"/>
    <property type="project" value="TreeGrafter"/>
</dbReference>
<dbReference type="Pfam" id="PF01139">
    <property type="entry name" value="RtcB"/>
    <property type="match status" value="1"/>
</dbReference>
<organism evidence="9 10">
    <name type="scientific">Trichinella nativa</name>
    <dbReference type="NCBI Taxonomy" id="6335"/>
    <lineage>
        <taxon>Eukaryota</taxon>
        <taxon>Metazoa</taxon>
        <taxon>Ecdysozoa</taxon>
        <taxon>Nematoda</taxon>
        <taxon>Enoplea</taxon>
        <taxon>Dorylaimia</taxon>
        <taxon>Trichinellida</taxon>
        <taxon>Trichinellidae</taxon>
        <taxon>Trichinella</taxon>
    </lineage>
</organism>
<evidence type="ECO:0000256" key="3">
    <source>
        <dbReference type="ARBA" id="ARBA00022598"/>
    </source>
</evidence>
<evidence type="ECO:0000256" key="6">
    <source>
        <dbReference type="ARBA" id="ARBA00023134"/>
    </source>
</evidence>
<evidence type="ECO:0000256" key="7">
    <source>
        <dbReference type="ARBA" id="ARBA00023211"/>
    </source>
</evidence>
<dbReference type="GO" id="GO:0170057">
    <property type="term" value="F:RNA ligase (GTP) activity"/>
    <property type="evidence" value="ECO:0007669"/>
    <property type="project" value="UniProtKB-EC"/>
</dbReference>